<organism evidence="5 6">
    <name type="scientific">Exidia glandulosa HHB12029</name>
    <dbReference type="NCBI Taxonomy" id="1314781"/>
    <lineage>
        <taxon>Eukaryota</taxon>
        <taxon>Fungi</taxon>
        <taxon>Dikarya</taxon>
        <taxon>Basidiomycota</taxon>
        <taxon>Agaricomycotina</taxon>
        <taxon>Agaricomycetes</taxon>
        <taxon>Auriculariales</taxon>
        <taxon>Exidiaceae</taxon>
        <taxon>Exidia</taxon>
    </lineage>
</organism>
<sequence length="751" mass="85502">MSVQAASAAQAVGEHLQSPDDLMKITAFRKKLEKEKASIDVKLRNGVKDQLDATREGLRKLLSTRNNVQVLKDEMLLVDRSCSDPQYRVKTFDAITRVSAVHRNFAQTEEMVKNLQEMYQKLDMLEDMLDADRSDILGPAHNLLSIHYMLNQLEAFRNETLHQAKRASADARNTLNRYFERLNILLEAFDEYIWAIAKNVLPIVRAGNAETIVKLVKIAEIEGKEDEKAIAIRLVKKMATQDAAAKFKSMQASARTIKHYRSKFVKCITESIKDKFTEAYEQDKNDPGLFLDNLGWIYQDLLRIENEVVPCFPPDWDIHSLFIKRYHKSLDETIKQLVASEPEASVLLILHGWLKEYKENMKELNVPDEYLEPPLLDGKEQSLIDDYVGLIIRKLDEWSANLMKDEVKEFATREQSPEVDADNLYGMQGAVIMFQMVNQQVDAAIESGQGAVLARVVSESARAMKDTQDQWTKVVDAEYKKQIDKPDEQPGGLVDYVIALANDQIKCADYAEALEARLEPLVSAKYKAVISEKLNEATEGYLDVAKKCTQTLIDLIFNDLKPAVKLLFAAAWYDGIMSQIVETIRDYMLDYQSFLNPLILELLVEDLLDNFLISYLNALVRTSKLKMPQAIDRIRDDVGEAFTFFTSLKAAAELEAYFEVIELVLGMLTASKSMVFLEFWRFAKRHGPNLPFVEAIIRARDDLDRSGANEAIESIKRKVRDENLTDPPEPTIMKKVTVPGVFSRFLPGTTK</sequence>
<keyword evidence="3" id="KW-0268">Exocytosis</keyword>
<dbReference type="Pfam" id="PF06046">
    <property type="entry name" value="Sec6"/>
    <property type="match status" value="1"/>
</dbReference>
<dbReference type="STRING" id="1314781.A0A165HID6"/>
<comment type="similarity">
    <text evidence="1">Belongs to the SEC6 family.</text>
</comment>
<dbReference type="OrthoDB" id="190098at2759"/>
<dbReference type="InterPro" id="IPR042532">
    <property type="entry name" value="EXOC3/Sec6_C"/>
</dbReference>
<dbReference type="EMBL" id="KV426016">
    <property type="protein sequence ID" value="KZV92016.1"/>
    <property type="molecule type" value="Genomic_DNA"/>
</dbReference>
<dbReference type="Gene3D" id="1.10.357.70">
    <property type="entry name" value="Exocyst complex component Sec6, C-terminal domain"/>
    <property type="match status" value="1"/>
</dbReference>
<reference evidence="5 6" key="1">
    <citation type="journal article" date="2016" name="Mol. Biol. Evol.">
        <title>Comparative Genomics of Early-Diverging Mushroom-Forming Fungi Provides Insights into the Origins of Lignocellulose Decay Capabilities.</title>
        <authorList>
            <person name="Nagy L.G."/>
            <person name="Riley R."/>
            <person name="Tritt A."/>
            <person name="Adam C."/>
            <person name="Daum C."/>
            <person name="Floudas D."/>
            <person name="Sun H."/>
            <person name="Yadav J.S."/>
            <person name="Pangilinan J."/>
            <person name="Larsson K.H."/>
            <person name="Matsuura K."/>
            <person name="Barry K."/>
            <person name="Labutti K."/>
            <person name="Kuo R."/>
            <person name="Ohm R.A."/>
            <person name="Bhattacharya S.S."/>
            <person name="Shirouzu T."/>
            <person name="Yoshinaga Y."/>
            <person name="Martin F.M."/>
            <person name="Grigoriev I.V."/>
            <person name="Hibbett D.S."/>
        </authorList>
    </citation>
    <scope>NUCLEOTIDE SEQUENCE [LARGE SCALE GENOMIC DNA]</scope>
    <source>
        <strain evidence="5 6">HHB12029</strain>
    </source>
</reference>
<dbReference type="PANTHER" id="PTHR21292">
    <property type="entry name" value="EXOCYST COMPLEX COMPONENT SEC6-RELATED"/>
    <property type="match status" value="1"/>
</dbReference>
<protein>
    <submittedName>
        <fullName evidence="5">Exocyst complex component Sec6</fullName>
    </submittedName>
</protein>
<feature type="coiled-coil region" evidence="4">
    <location>
        <begin position="105"/>
        <end position="135"/>
    </location>
</feature>
<keyword evidence="6" id="KW-1185">Reference proteome</keyword>
<dbReference type="Gene3D" id="1.10.357.50">
    <property type="match status" value="1"/>
</dbReference>
<dbReference type="GO" id="GO:0000149">
    <property type="term" value="F:SNARE binding"/>
    <property type="evidence" value="ECO:0007669"/>
    <property type="project" value="TreeGrafter"/>
</dbReference>
<gene>
    <name evidence="5" type="ORF">EXIGLDRAFT_614970</name>
</gene>
<accession>A0A165HID6</accession>
<evidence type="ECO:0000313" key="5">
    <source>
        <dbReference type="EMBL" id="KZV92016.1"/>
    </source>
</evidence>
<dbReference type="PANTHER" id="PTHR21292:SF1">
    <property type="entry name" value="EXOCYST COMPLEX COMPONENT 3"/>
    <property type="match status" value="1"/>
</dbReference>
<evidence type="ECO:0000256" key="4">
    <source>
        <dbReference type="SAM" id="Coils"/>
    </source>
</evidence>
<dbReference type="InParanoid" id="A0A165HID6"/>
<dbReference type="Proteomes" id="UP000077266">
    <property type="component" value="Unassembled WGS sequence"/>
</dbReference>
<dbReference type="AlphaFoldDB" id="A0A165HID6"/>
<dbReference type="GO" id="GO:0000145">
    <property type="term" value="C:exocyst"/>
    <property type="evidence" value="ECO:0007669"/>
    <property type="project" value="InterPro"/>
</dbReference>
<dbReference type="GO" id="GO:0006887">
    <property type="term" value="P:exocytosis"/>
    <property type="evidence" value="ECO:0007669"/>
    <property type="project" value="UniProtKB-KW"/>
</dbReference>
<evidence type="ECO:0000256" key="3">
    <source>
        <dbReference type="ARBA" id="ARBA00022483"/>
    </source>
</evidence>
<dbReference type="GO" id="GO:0051601">
    <property type="term" value="P:exocyst localization"/>
    <property type="evidence" value="ECO:0007669"/>
    <property type="project" value="TreeGrafter"/>
</dbReference>
<dbReference type="FunFam" id="1.10.357.50:FF:000006">
    <property type="entry name" value="Exocyst complex component sec6"/>
    <property type="match status" value="1"/>
</dbReference>
<dbReference type="InterPro" id="IPR010326">
    <property type="entry name" value="EXOC3/Sec6"/>
</dbReference>
<keyword evidence="4" id="KW-0175">Coiled coil</keyword>
<evidence type="ECO:0000256" key="1">
    <source>
        <dbReference type="ARBA" id="ARBA00009447"/>
    </source>
</evidence>
<name>A0A165HID6_EXIGL</name>
<evidence type="ECO:0000313" key="6">
    <source>
        <dbReference type="Proteomes" id="UP000077266"/>
    </source>
</evidence>
<proteinExistence type="inferred from homology"/>
<evidence type="ECO:0000256" key="2">
    <source>
        <dbReference type="ARBA" id="ARBA00022448"/>
    </source>
</evidence>
<dbReference type="FunCoup" id="A0A165HID6">
    <property type="interactions" value="128"/>
</dbReference>
<keyword evidence="2" id="KW-0813">Transport</keyword>